<evidence type="ECO:0000313" key="1">
    <source>
        <dbReference type="EMBL" id="SNR66478.1"/>
    </source>
</evidence>
<protein>
    <recommendedName>
        <fullName evidence="3">DUF3570 domain-containing protein</fullName>
    </recommendedName>
</protein>
<proteinExistence type="predicted"/>
<dbReference type="Proteomes" id="UP000198384">
    <property type="component" value="Unassembled WGS sequence"/>
</dbReference>
<evidence type="ECO:0000313" key="2">
    <source>
        <dbReference type="Proteomes" id="UP000198384"/>
    </source>
</evidence>
<dbReference type="InterPro" id="IPR021953">
    <property type="entry name" value="DUF3570"/>
</dbReference>
<reference evidence="1 2" key="1">
    <citation type="submission" date="2017-06" db="EMBL/GenBank/DDBJ databases">
        <authorList>
            <person name="Kim H.J."/>
            <person name="Triplett B.A."/>
        </authorList>
    </citation>
    <scope>NUCLEOTIDE SEQUENCE [LARGE SCALE GENOMIC DNA]</scope>
    <source>
        <strain evidence="1 2">DSM 29150</strain>
    </source>
</reference>
<name>A0A238Y6M8_9FLAO</name>
<dbReference type="AlphaFoldDB" id="A0A238Y6M8"/>
<gene>
    <name evidence="1" type="ORF">SAMN06265371_10861</name>
</gene>
<dbReference type="Pfam" id="PF12094">
    <property type="entry name" value="DUF3570"/>
    <property type="match status" value="1"/>
</dbReference>
<dbReference type="RefSeq" id="WP_089382270.1">
    <property type="nucleotide sequence ID" value="NZ_FZNT01000008.1"/>
</dbReference>
<sequence length="131" mass="15378">MNEVVALTTYYRYYYDDWEIAAHTAKIELPIKISDKFTLYPSYRYYTQTAADYFAPFEAHTSTDEFYTSDYDLSAFDSSQYGLGISYTDIFTKAHIWKLRLKSIDLNYHYYDRTTGLSAGIVNAGFKFVLY</sequence>
<keyword evidence="2" id="KW-1185">Reference proteome</keyword>
<evidence type="ECO:0008006" key="3">
    <source>
        <dbReference type="Google" id="ProtNLM"/>
    </source>
</evidence>
<dbReference type="EMBL" id="FZNT01000008">
    <property type="protein sequence ID" value="SNR66478.1"/>
    <property type="molecule type" value="Genomic_DNA"/>
</dbReference>
<dbReference type="OrthoDB" id="5450709at2"/>
<accession>A0A238Y6M8</accession>
<organism evidence="1 2">
    <name type="scientific">Lutibacter agarilyticus</name>
    <dbReference type="NCBI Taxonomy" id="1109740"/>
    <lineage>
        <taxon>Bacteria</taxon>
        <taxon>Pseudomonadati</taxon>
        <taxon>Bacteroidota</taxon>
        <taxon>Flavobacteriia</taxon>
        <taxon>Flavobacteriales</taxon>
        <taxon>Flavobacteriaceae</taxon>
        <taxon>Lutibacter</taxon>
    </lineage>
</organism>